<comment type="caution">
    <text evidence="2">The sequence shown here is derived from an EMBL/GenBank/DDBJ whole genome shotgun (WGS) entry which is preliminary data.</text>
</comment>
<feature type="transmembrane region" description="Helical" evidence="1">
    <location>
        <begin position="34"/>
        <end position="53"/>
    </location>
</feature>
<keyword evidence="1" id="KW-1133">Transmembrane helix</keyword>
<sequence length="166" mass="18786">MKKCKFCQSEIDQKATRCPKCQGDLRNWISRHPIITILLVLFGVPTIIGWSVAENVTKDLPKSTSVPQKELNGKINFDGALFHVTNMEDRAWKSCRMTLNGKYRYPQEKGLMGADTEVLDDFEPGQSYTMGYAVFVLKDGTRFNNNATKVSEMSISCDNGFGSWTW</sequence>
<name>A0A1F7YK02_9BACT</name>
<evidence type="ECO:0000313" key="3">
    <source>
        <dbReference type="Proteomes" id="UP000178851"/>
    </source>
</evidence>
<dbReference type="AlphaFoldDB" id="A0A1F7YK02"/>
<protein>
    <submittedName>
        <fullName evidence="2">Uncharacterized protein</fullName>
    </submittedName>
</protein>
<dbReference type="Proteomes" id="UP000178851">
    <property type="component" value="Unassembled WGS sequence"/>
</dbReference>
<organism evidence="2 3">
    <name type="scientific">Candidatus Woesebacteria bacterium RIFCSPHIGHO2_01_FULL_39_28</name>
    <dbReference type="NCBI Taxonomy" id="1802496"/>
    <lineage>
        <taxon>Bacteria</taxon>
        <taxon>Candidatus Woeseibacteriota</taxon>
    </lineage>
</organism>
<keyword evidence="1" id="KW-0812">Transmembrane</keyword>
<accession>A0A1F7YK02</accession>
<keyword evidence="1" id="KW-0472">Membrane</keyword>
<reference evidence="2 3" key="1">
    <citation type="journal article" date="2016" name="Nat. Commun.">
        <title>Thousands of microbial genomes shed light on interconnected biogeochemical processes in an aquifer system.</title>
        <authorList>
            <person name="Anantharaman K."/>
            <person name="Brown C.T."/>
            <person name="Hug L.A."/>
            <person name="Sharon I."/>
            <person name="Castelle C.J."/>
            <person name="Probst A.J."/>
            <person name="Thomas B.C."/>
            <person name="Singh A."/>
            <person name="Wilkins M.J."/>
            <person name="Karaoz U."/>
            <person name="Brodie E.L."/>
            <person name="Williams K.H."/>
            <person name="Hubbard S.S."/>
            <person name="Banfield J.F."/>
        </authorList>
    </citation>
    <scope>NUCLEOTIDE SEQUENCE [LARGE SCALE GENOMIC DNA]</scope>
</reference>
<evidence type="ECO:0000256" key="1">
    <source>
        <dbReference type="SAM" id="Phobius"/>
    </source>
</evidence>
<evidence type="ECO:0000313" key="2">
    <source>
        <dbReference type="EMBL" id="OGM26855.1"/>
    </source>
</evidence>
<gene>
    <name evidence="2" type="ORF">A2627_05570</name>
</gene>
<dbReference type="EMBL" id="MGGI01000010">
    <property type="protein sequence ID" value="OGM26855.1"/>
    <property type="molecule type" value="Genomic_DNA"/>
</dbReference>
<proteinExistence type="predicted"/>